<keyword evidence="3" id="KW-1185">Reference proteome</keyword>
<dbReference type="Gene3D" id="2.60.40.3650">
    <property type="match status" value="1"/>
</dbReference>
<dbReference type="SMART" id="SM00228">
    <property type="entry name" value="PDZ"/>
    <property type="match status" value="1"/>
</dbReference>
<gene>
    <name evidence="2" type="ORF">CWE06_01925</name>
</gene>
<dbReference type="InterPro" id="IPR001478">
    <property type="entry name" value="PDZ"/>
</dbReference>
<evidence type="ECO:0000313" key="2">
    <source>
        <dbReference type="EMBL" id="RUO21634.1"/>
    </source>
</evidence>
<dbReference type="SUPFAM" id="SSF50156">
    <property type="entry name" value="PDZ domain-like"/>
    <property type="match status" value="1"/>
</dbReference>
<protein>
    <submittedName>
        <fullName evidence="2">Aminopeptidase</fullName>
    </submittedName>
</protein>
<dbReference type="Gene3D" id="1.10.390.10">
    <property type="entry name" value="Neutral Protease Domain 2"/>
    <property type="match status" value="1"/>
</dbReference>
<dbReference type="OrthoDB" id="9778516at2"/>
<dbReference type="SUPFAM" id="SSF55486">
    <property type="entry name" value="Metalloproteases ('zincins'), catalytic domain"/>
    <property type="match status" value="1"/>
</dbReference>
<evidence type="ECO:0000259" key="1">
    <source>
        <dbReference type="SMART" id="SM00228"/>
    </source>
</evidence>
<name>A0A432VY78_9GAMM</name>
<comment type="caution">
    <text evidence="2">The sequence shown here is derived from an EMBL/GenBank/DDBJ whole genome shotgun (WGS) entry which is preliminary data.</text>
</comment>
<dbReference type="GO" id="GO:0004177">
    <property type="term" value="F:aminopeptidase activity"/>
    <property type="evidence" value="ECO:0007669"/>
    <property type="project" value="UniProtKB-KW"/>
</dbReference>
<sequence>MYECLCMQQSVRYEISCDPNQHYFCVRMQLSNVAAPLRLRLPAWLPGSYMIRDFAKHIVAFSAVGTSGALDYIRPDKNTWEIRHPDEQVTIEYKVYAFDLSVRTAWLNDEFGFFNPSAVCLECLNWDGPLEVELILPPDSDWSISTGLKRVTTLTPQHQRFCADDYASLIDHPFLIGELDVIPFQVNNIEHELVLAGRHYADREQVANDLTAICQRQIDFFQGHVPFHHYKFLTMVVGDGFGGLEHRNSTALLTSRHSLEAPKGAAAQASAANDYFTFLSLCSHEYFHSWNVKQLRPRRFHPYHLQSEQYTEQLWFYEGVTSYLDDFFVHQAGIMTAEQFLNRTSETLTRALRGLGPLRQSLTESSQTTWTTFYQQNENSQNAIVSYYTKGAVIALLADLAIRTISVDRHSLADVMNYLYHRHAATGTSPKDLIAGFEKFTNADFAATLQHWLQAKQPPELTEWFSAFGIQVEPATADPLTLQPQTSQREPRLPVSFGAVMQEQGGRYEVARIFEGSAAAQAGLSVKDRLVAIDGLEAKSTNVQYAMRRASPGDSVRLHVFTHDRLRELTLVWQAPPADGYKLTLQDKSLAKRWLKLD</sequence>
<dbReference type="InterPro" id="IPR036034">
    <property type="entry name" value="PDZ_sf"/>
</dbReference>
<dbReference type="PIRSF" id="PIRSF016493">
    <property type="entry name" value="Glycyl_aminpptds"/>
    <property type="match status" value="1"/>
</dbReference>
<dbReference type="Pfam" id="PF17899">
    <property type="entry name" value="Peptidase_M61_N"/>
    <property type="match status" value="1"/>
</dbReference>
<dbReference type="Pfam" id="PF05299">
    <property type="entry name" value="Peptidase_M61"/>
    <property type="match status" value="1"/>
</dbReference>
<dbReference type="EMBL" id="PIPI01000001">
    <property type="protein sequence ID" value="RUO21634.1"/>
    <property type="molecule type" value="Genomic_DNA"/>
</dbReference>
<proteinExistence type="predicted"/>
<feature type="domain" description="PDZ" evidence="1">
    <location>
        <begin position="495"/>
        <end position="564"/>
    </location>
</feature>
<keyword evidence="2" id="KW-0031">Aminopeptidase</keyword>
<dbReference type="InterPro" id="IPR024191">
    <property type="entry name" value="Peptidase_M61"/>
</dbReference>
<keyword evidence="2" id="KW-0645">Protease</keyword>
<keyword evidence="2" id="KW-0378">Hydrolase</keyword>
<dbReference type="Proteomes" id="UP000288212">
    <property type="component" value="Unassembled WGS sequence"/>
</dbReference>
<organism evidence="2 3">
    <name type="scientific">Aliidiomarina haloalkalitolerans</name>
    <dbReference type="NCBI Taxonomy" id="859059"/>
    <lineage>
        <taxon>Bacteria</taxon>
        <taxon>Pseudomonadati</taxon>
        <taxon>Pseudomonadota</taxon>
        <taxon>Gammaproteobacteria</taxon>
        <taxon>Alteromonadales</taxon>
        <taxon>Idiomarinaceae</taxon>
        <taxon>Aliidiomarina</taxon>
    </lineage>
</organism>
<accession>A0A432VY78</accession>
<dbReference type="InterPro" id="IPR007963">
    <property type="entry name" value="Peptidase_M61_catalytic"/>
</dbReference>
<dbReference type="InterPro" id="IPR040756">
    <property type="entry name" value="Peptidase_M61_N"/>
</dbReference>
<dbReference type="AlphaFoldDB" id="A0A432VY78"/>
<evidence type="ECO:0000313" key="3">
    <source>
        <dbReference type="Proteomes" id="UP000288212"/>
    </source>
</evidence>
<reference evidence="2 3" key="1">
    <citation type="journal article" date="2011" name="Front. Microbiol.">
        <title>Genomic signatures of strain selection and enhancement in Bacillus atrophaeus var. globigii, a historical biowarfare simulant.</title>
        <authorList>
            <person name="Gibbons H.S."/>
            <person name="Broomall S.M."/>
            <person name="McNew L.A."/>
            <person name="Daligault H."/>
            <person name="Chapman C."/>
            <person name="Bruce D."/>
            <person name="Karavis M."/>
            <person name="Krepps M."/>
            <person name="McGregor P.A."/>
            <person name="Hong C."/>
            <person name="Park K.H."/>
            <person name="Akmal A."/>
            <person name="Feldman A."/>
            <person name="Lin J.S."/>
            <person name="Chang W.E."/>
            <person name="Higgs B.W."/>
            <person name="Demirev P."/>
            <person name="Lindquist J."/>
            <person name="Liem A."/>
            <person name="Fochler E."/>
            <person name="Read T.D."/>
            <person name="Tapia R."/>
            <person name="Johnson S."/>
            <person name="Bishop-Lilly K.A."/>
            <person name="Detter C."/>
            <person name="Han C."/>
            <person name="Sozhamannan S."/>
            <person name="Rosenzweig C.N."/>
            <person name="Skowronski E.W."/>
        </authorList>
    </citation>
    <scope>NUCLEOTIDE SEQUENCE [LARGE SCALE GENOMIC DNA]</scope>
    <source>
        <strain evidence="2 3">AK5</strain>
    </source>
</reference>
<dbReference type="Gene3D" id="2.30.42.10">
    <property type="match status" value="1"/>
</dbReference>
<dbReference type="InterPro" id="IPR027268">
    <property type="entry name" value="Peptidase_M4/M1_CTD_sf"/>
</dbReference>